<dbReference type="AlphaFoldDB" id="A0A1V0TZU9"/>
<accession>A0A1V0TZU9</accession>
<name>A0A1V0TZU9_9ACTN</name>
<evidence type="ECO:0000313" key="5">
    <source>
        <dbReference type="Proteomes" id="UP000192726"/>
    </source>
</evidence>
<dbReference type="STRING" id="553510.B1H19_33770"/>
<feature type="signal peptide" evidence="2">
    <location>
        <begin position="1"/>
        <end position="37"/>
    </location>
</feature>
<dbReference type="Gene3D" id="3.40.33.10">
    <property type="entry name" value="CAP"/>
    <property type="match status" value="1"/>
</dbReference>
<dbReference type="RefSeq" id="WP_083108695.1">
    <property type="nucleotide sequence ID" value="NZ_CP020569.1"/>
</dbReference>
<dbReference type="InterPro" id="IPR014044">
    <property type="entry name" value="CAP_dom"/>
</dbReference>
<dbReference type="KEGG" id="sgv:B1H19_33770"/>
<evidence type="ECO:0000313" key="4">
    <source>
        <dbReference type="EMBL" id="ARF58499.1"/>
    </source>
</evidence>
<dbReference type="PANTHER" id="PTHR31157">
    <property type="entry name" value="SCP DOMAIN-CONTAINING PROTEIN"/>
    <property type="match status" value="1"/>
</dbReference>
<feature type="chain" id="PRO_5010694723" description="SCP domain-containing protein" evidence="2">
    <location>
        <begin position="38"/>
        <end position="202"/>
    </location>
</feature>
<protein>
    <recommendedName>
        <fullName evidence="3">SCP domain-containing protein</fullName>
    </recommendedName>
</protein>
<gene>
    <name evidence="4" type="ORF">B1H19_33770</name>
</gene>
<keyword evidence="5" id="KW-1185">Reference proteome</keyword>
<dbReference type="InterPro" id="IPR035940">
    <property type="entry name" value="CAP_sf"/>
</dbReference>
<dbReference type="PANTHER" id="PTHR31157:SF1">
    <property type="entry name" value="SCP DOMAIN-CONTAINING PROTEIN"/>
    <property type="match status" value="1"/>
</dbReference>
<dbReference type="CDD" id="cd05379">
    <property type="entry name" value="CAP_bacterial"/>
    <property type="match status" value="1"/>
</dbReference>
<feature type="region of interest" description="Disordered" evidence="1">
    <location>
        <begin position="41"/>
        <end position="66"/>
    </location>
</feature>
<proteinExistence type="predicted"/>
<feature type="domain" description="SCP" evidence="3">
    <location>
        <begin position="71"/>
        <end position="200"/>
    </location>
</feature>
<dbReference type="Pfam" id="PF00188">
    <property type="entry name" value="CAP"/>
    <property type="match status" value="1"/>
</dbReference>
<evidence type="ECO:0000259" key="3">
    <source>
        <dbReference type="Pfam" id="PF00188"/>
    </source>
</evidence>
<sequence length="202" mass="21159">MSRGSHRWSRISVKSRTAIAVAAAGAIAAVTVGVSNASTSAPHDQAAARASQTSHTVKGKAHSPSPTREVLTAINRARAAQHLPPYTVTHGLTRSATRHNQQMANGCGLSHQCPGEPSLGDRETAAGVHWNAAGENIGEASSGPARARIAAAAVGLTRDMLAEKPPNDGHRQNILSRSFLHIGIAVHRDAHGIVWMTQDFSN</sequence>
<organism evidence="4 5">
    <name type="scientific">Streptomyces gilvosporeus</name>
    <dbReference type="NCBI Taxonomy" id="553510"/>
    <lineage>
        <taxon>Bacteria</taxon>
        <taxon>Bacillati</taxon>
        <taxon>Actinomycetota</taxon>
        <taxon>Actinomycetes</taxon>
        <taxon>Kitasatosporales</taxon>
        <taxon>Streptomycetaceae</taxon>
        <taxon>Streptomyces</taxon>
    </lineage>
</organism>
<dbReference type="Proteomes" id="UP000192726">
    <property type="component" value="Chromosome"/>
</dbReference>
<dbReference type="EMBL" id="CP020569">
    <property type="protein sequence ID" value="ARF58499.1"/>
    <property type="molecule type" value="Genomic_DNA"/>
</dbReference>
<keyword evidence="2" id="KW-0732">Signal</keyword>
<dbReference type="OrthoDB" id="8611574at2"/>
<evidence type="ECO:0000256" key="1">
    <source>
        <dbReference type="SAM" id="MobiDB-lite"/>
    </source>
</evidence>
<reference evidence="4 5" key="1">
    <citation type="submission" date="2017-04" db="EMBL/GenBank/DDBJ databases">
        <title>Complete Genome Sequence of Streptomyces gilvosporeus F607, a Capable Producer of Natamycin.</title>
        <authorList>
            <person name="Zong G."/>
            <person name="Zhong C."/>
            <person name="Fu J."/>
            <person name="Qin R."/>
            <person name="Cao G."/>
        </authorList>
    </citation>
    <scope>NUCLEOTIDE SEQUENCE [LARGE SCALE GENOMIC DNA]</scope>
    <source>
        <strain evidence="4 5">F607</strain>
    </source>
</reference>
<evidence type="ECO:0000256" key="2">
    <source>
        <dbReference type="SAM" id="SignalP"/>
    </source>
</evidence>
<dbReference type="SUPFAM" id="SSF55797">
    <property type="entry name" value="PR-1-like"/>
    <property type="match status" value="1"/>
</dbReference>